<dbReference type="PANTHER" id="PTHR24421:SF10">
    <property type="entry name" value="NITRATE_NITRITE SENSOR PROTEIN NARQ"/>
    <property type="match status" value="1"/>
</dbReference>
<reference evidence="11 12" key="1">
    <citation type="submission" date="2016-10" db="EMBL/GenBank/DDBJ databases">
        <authorList>
            <person name="de Groot N.N."/>
        </authorList>
    </citation>
    <scope>NUCLEOTIDE SEQUENCE [LARGE SCALE GENOMIC DNA]</scope>
    <source>
        <strain evidence="11 12">DSM 20117</strain>
    </source>
</reference>
<dbReference type="Gene3D" id="1.20.5.1930">
    <property type="match status" value="1"/>
</dbReference>
<sequence>MLVLLVSSLDVLLSLMVIGIGLEDGTVPYLDETADGSGMLGWARYAIAPVLAAFGGPLLLLRRRWPRTTTVAAAALSVVSLSGVAYLVALFQLARRRLDLWVPVLILAYVGLEALLGAEPMTWDVALVAVLLLGGVAVWGAYRGQRRRLLVSLRERAELAEAERAAEAERSRLHERHRIAREMHDTLAHRMSLVAVQAGALQVDAPDTETANAAQLMRRTAHDALVELREVLGVLRNGTADAGREPAAGLDALPVLADDWRAAGVELTVVVNVPAHTVVLDAVERAVYRLVQEGLTNAARHAPESRVEVRVDAADNVLTVEVESTGGAAADPIPGAGLGLIGLDERVRLLGGTLTYGPTTAGYRLVAHLPLGSATGDAA</sequence>
<proteinExistence type="predicted"/>
<comment type="catalytic activity">
    <reaction evidence="1">
        <text>ATP + protein L-histidine = ADP + protein N-phospho-L-histidine.</text>
        <dbReference type="EC" id="2.7.13.3"/>
    </reaction>
</comment>
<feature type="transmembrane region" description="Helical" evidence="9">
    <location>
        <begin position="100"/>
        <end position="118"/>
    </location>
</feature>
<feature type="transmembrane region" description="Helical" evidence="9">
    <location>
        <begin position="43"/>
        <end position="61"/>
    </location>
</feature>
<keyword evidence="9" id="KW-0812">Transmembrane</keyword>
<dbReference type="SMART" id="SM00387">
    <property type="entry name" value="HATPase_c"/>
    <property type="match status" value="1"/>
</dbReference>
<dbReference type="EC" id="2.7.13.3" evidence="2"/>
<dbReference type="InterPro" id="IPR050482">
    <property type="entry name" value="Sensor_HK_TwoCompSys"/>
</dbReference>
<evidence type="ECO:0000256" key="5">
    <source>
        <dbReference type="ARBA" id="ARBA00022741"/>
    </source>
</evidence>
<accession>A0A1H1G3W6</accession>
<dbReference type="InterPro" id="IPR003594">
    <property type="entry name" value="HATPase_dom"/>
</dbReference>
<evidence type="ECO:0000256" key="6">
    <source>
        <dbReference type="ARBA" id="ARBA00022777"/>
    </source>
</evidence>
<dbReference type="Gene3D" id="3.30.565.10">
    <property type="entry name" value="Histidine kinase-like ATPase, C-terminal domain"/>
    <property type="match status" value="1"/>
</dbReference>
<name>A0A1H1G3W6_9MICC</name>
<dbReference type="STRING" id="37928.SAMN04489742_3809"/>
<evidence type="ECO:0000256" key="4">
    <source>
        <dbReference type="ARBA" id="ARBA00022679"/>
    </source>
</evidence>
<dbReference type="GO" id="GO:0005524">
    <property type="term" value="F:ATP binding"/>
    <property type="evidence" value="ECO:0007669"/>
    <property type="project" value="UniProtKB-KW"/>
</dbReference>
<dbReference type="GO" id="GO:0016020">
    <property type="term" value="C:membrane"/>
    <property type="evidence" value="ECO:0007669"/>
    <property type="project" value="InterPro"/>
</dbReference>
<keyword evidence="9" id="KW-0472">Membrane</keyword>
<dbReference type="Proteomes" id="UP000181917">
    <property type="component" value="Unassembled WGS sequence"/>
</dbReference>
<dbReference type="Pfam" id="PF02518">
    <property type="entry name" value="HATPase_c"/>
    <property type="match status" value="1"/>
</dbReference>
<keyword evidence="3" id="KW-0597">Phosphoprotein</keyword>
<dbReference type="KEGG" id="acry:AC20117_20330"/>
<dbReference type="AlphaFoldDB" id="A0A1H1G3W6"/>
<evidence type="ECO:0000256" key="1">
    <source>
        <dbReference type="ARBA" id="ARBA00000085"/>
    </source>
</evidence>
<dbReference type="GO" id="GO:0046983">
    <property type="term" value="F:protein dimerization activity"/>
    <property type="evidence" value="ECO:0007669"/>
    <property type="project" value="InterPro"/>
</dbReference>
<keyword evidence="8" id="KW-0902">Two-component regulatory system</keyword>
<keyword evidence="5" id="KW-0547">Nucleotide-binding</keyword>
<protein>
    <recommendedName>
        <fullName evidence="2">histidine kinase</fullName>
        <ecNumber evidence="2">2.7.13.3</ecNumber>
    </recommendedName>
</protein>
<keyword evidence="4" id="KW-0808">Transferase</keyword>
<gene>
    <name evidence="11" type="ORF">SAMN04489742_3809</name>
</gene>
<evidence type="ECO:0000256" key="7">
    <source>
        <dbReference type="ARBA" id="ARBA00022840"/>
    </source>
</evidence>
<evidence type="ECO:0000256" key="3">
    <source>
        <dbReference type="ARBA" id="ARBA00022553"/>
    </source>
</evidence>
<feature type="transmembrane region" description="Helical" evidence="9">
    <location>
        <begin position="73"/>
        <end position="94"/>
    </location>
</feature>
<evidence type="ECO:0000256" key="9">
    <source>
        <dbReference type="SAM" id="Phobius"/>
    </source>
</evidence>
<feature type="transmembrane region" description="Helical" evidence="9">
    <location>
        <begin position="125"/>
        <end position="142"/>
    </location>
</feature>
<keyword evidence="12" id="KW-1185">Reference proteome</keyword>
<organism evidence="11 12">
    <name type="scientific">Crystallibacter crystallopoietes</name>
    <dbReference type="NCBI Taxonomy" id="37928"/>
    <lineage>
        <taxon>Bacteria</taxon>
        <taxon>Bacillati</taxon>
        <taxon>Actinomycetota</taxon>
        <taxon>Actinomycetes</taxon>
        <taxon>Micrococcales</taxon>
        <taxon>Micrococcaceae</taxon>
        <taxon>Crystallibacter</taxon>
    </lineage>
</organism>
<dbReference type="GO" id="GO:0000155">
    <property type="term" value="F:phosphorelay sensor kinase activity"/>
    <property type="evidence" value="ECO:0007669"/>
    <property type="project" value="InterPro"/>
</dbReference>
<keyword evidence="7" id="KW-0067">ATP-binding</keyword>
<evidence type="ECO:0000256" key="2">
    <source>
        <dbReference type="ARBA" id="ARBA00012438"/>
    </source>
</evidence>
<dbReference type="Pfam" id="PF07730">
    <property type="entry name" value="HisKA_3"/>
    <property type="match status" value="1"/>
</dbReference>
<dbReference type="CDD" id="cd16917">
    <property type="entry name" value="HATPase_UhpB-NarQ-NarX-like"/>
    <property type="match status" value="1"/>
</dbReference>
<evidence type="ECO:0000313" key="12">
    <source>
        <dbReference type="Proteomes" id="UP000181917"/>
    </source>
</evidence>
<dbReference type="SUPFAM" id="SSF55874">
    <property type="entry name" value="ATPase domain of HSP90 chaperone/DNA topoisomerase II/histidine kinase"/>
    <property type="match status" value="1"/>
</dbReference>
<keyword evidence="9" id="KW-1133">Transmembrane helix</keyword>
<dbReference type="InterPro" id="IPR011712">
    <property type="entry name" value="Sig_transdc_His_kin_sub3_dim/P"/>
</dbReference>
<dbReference type="PANTHER" id="PTHR24421">
    <property type="entry name" value="NITRATE/NITRITE SENSOR PROTEIN NARX-RELATED"/>
    <property type="match status" value="1"/>
</dbReference>
<dbReference type="InterPro" id="IPR036890">
    <property type="entry name" value="HATPase_C_sf"/>
</dbReference>
<evidence type="ECO:0000256" key="8">
    <source>
        <dbReference type="ARBA" id="ARBA00023012"/>
    </source>
</evidence>
<feature type="domain" description="Histidine kinase/HSP90-like ATPase" evidence="10">
    <location>
        <begin position="282"/>
        <end position="373"/>
    </location>
</feature>
<evidence type="ECO:0000313" key="11">
    <source>
        <dbReference type="EMBL" id="SDR07526.1"/>
    </source>
</evidence>
<dbReference type="EMBL" id="FNKH01000002">
    <property type="protein sequence ID" value="SDR07526.1"/>
    <property type="molecule type" value="Genomic_DNA"/>
</dbReference>
<evidence type="ECO:0000259" key="10">
    <source>
        <dbReference type="SMART" id="SM00387"/>
    </source>
</evidence>
<keyword evidence="6 11" id="KW-0418">Kinase</keyword>